<dbReference type="Proteomes" id="UP000664256">
    <property type="component" value="Unassembled WGS sequence"/>
</dbReference>
<gene>
    <name evidence="1" type="ORF">JZO76_07055</name>
</gene>
<comment type="caution">
    <text evidence="1">The sequence shown here is derived from an EMBL/GenBank/DDBJ whole genome shotgun (WGS) entry which is preliminary data.</text>
</comment>
<proteinExistence type="predicted"/>
<sequence>MKIAILGYSGSGKSTLAAYLGKQYGISYLHLDQVQFTDNWQTRPETVAKEIVEDFMGKPDWIIDGNYTRYYQAERLKQADQIVLLLFSRYAALWRIFKRTVRYHGKSRPDMAANSPEHFSWEFFWWIIWKGRTSNVRKHYQTIQNQYPQKVIVIKNQQQLNAFYRRPKNSD</sequence>
<keyword evidence="2" id="KW-1185">Reference proteome</keyword>
<dbReference type="PANTHER" id="PTHR37816">
    <property type="entry name" value="YALI0E33011P"/>
    <property type="match status" value="1"/>
</dbReference>
<dbReference type="EMBL" id="JAFLVT010000008">
    <property type="protein sequence ID" value="MBO0449297.1"/>
    <property type="molecule type" value="Genomic_DNA"/>
</dbReference>
<protein>
    <submittedName>
        <fullName evidence="1">DNA topology modulation protein FlaR</fullName>
    </submittedName>
</protein>
<dbReference type="PANTHER" id="PTHR37816:SF3">
    <property type="entry name" value="MODULATES DNA TOPOLOGY"/>
    <property type="match status" value="1"/>
</dbReference>
<organism evidence="1 2">
    <name type="scientific">Candidatus Enterococcus myersii</name>
    <dbReference type="NCBI Taxonomy" id="2815322"/>
    <lineage>
        <taxon>Bacteria</taxon>
        <taxon>Bacillati</taxon>
        <taxon>Bacillota</taxon>
        <taxon>Bacilli</taxon>
        <taxon>Lactobacillales</taxon>
        <taxon>Enterococcaceae</taxon>
        <taxon>Enterococcus</taxon>
    </lineage>
</organism>
<evidence type="ECO:0000313" key="1">
    <source>
        <dbReference type="EMBL" id="MBO0449297.1"/>
    </source>
</evidence>
<dbReference type="InterPro" id="IPR027417">
    <property type="entry name" value="P-loop_NTPase"/>
</dbReference>
<reference evidence="1 2" key="1">
    <citation type="submission" date="2021-03" db="EMBL/GenBank/DDBJ databases">
        <title>Enterococcal diversity collection.</title>
        <authorList>
            <person name="Gilmore M.S."/>
            <person name="Schwartzman J."/>
            <person name="Van Tyne D."/>
            <person name="Martin M."/>
            <person name="Earl A.M."/>
            <person name="Manson A.L."/>
            <person name="Straub T."/>
            <person name="Salamzade R."/>
            <person name="Saavedra J."/>
            <person name="Lebreton F."/>
            <person name="Prichula J."/>
            <person name="Schaufler K."/>
            <person name="Gaca A."/>
            <person name="Sgardioli B."/>
            <person name="Wagenaar J."/>
            <person name="Strong T."/>
        </authorList>
    </citation>
    <scope>NUCLEOTIDE SEQUENCE [LARGE SCALE GENOMIC DNA]</scope>
    <source>
        <strain evidence="1 2">MJM12</strain>
    </source>
</reference>
<dbReference type="SUPFAM" id="SSF52540">
    <property type="entry name" value="P-loop containing nucleoside triphosphate hydrolases"/>
    <property type="match status" value="1"/>
</dbReference>
<dbReference type="Gene3D" id="3.40.50.300">
    <property type="entry name" value="P-loop containing nucleotide triphosphate hydrolases"/>
    <property type="match status" value="1"/>
</dbReference>
<dbReference type="RefSeq" id="WP_206903426.1">
    <property type="nucleotide sequence ID" value="NZ_JAFLVT010000008.1"/>
</dbReference>
<accession>A0ABS3H8B1</accession>
<dbReference type="InterPro" id="IPR052922">
    <property type="entry name" value="Cytidylate_Kinase-2"/>
</dbReference>
<name>A0ABS3H8B1_9ENTE</name>
<evidence type="ECO:0000313" key="2">
    <source>
        <dbReference type="Proteomes" id="UP000664256"/>
    </source>
</evidence>